<proteinExistence type="predicted"/>
<evidence type="ECO:0000313" key="2">
    <source>
        <dbReference type="Proteomes" id="UP000592294"/>
    </source>
</evidence>
<dbReference type="AlphaFoldDB" id="A0A850RJN4"/>
<dbReference type="EMBL" id="JABZEO010000036">
    <property type="protein sequence ID" value="NVZ11717.1"/>
    <property type="molecule type" value="Genomic_DNA"/>
</dbReference>
<comment type="caution">
    <text evidence="1">The sequence shown here is derived from an EMBL/GenBank/DDBJ whole genome shotgun (WGS) entry which is preliminary data.</text>
</comment>
<dbReference type="InterPro" id="IPR010982">
    <property type="entry name" value="Lambda_DNA-bd_dom_sf"/>
</dbReference>
<protein>
    <submittedName>
        <fullName evidence="1">Uncharacterized protein</fullName>
    </submittedName>
</protein>
<evidence type="ECO:0000313" key="1">
    <source>
        <dbReference type="EMBL" id="NVZ11717.1"/>
    </source>
</evidence>
<gene>
    <name evidence="1" type="ORF">HW932_20940</name>
</gene>
<dbReference type="Proteomes" id="UP000592294">
    <property type="component" value="Unassembled WGS sequence"/>
</dbReference>
<keyword evidence="2" id="KW-1185">Reference proteome</keyword>
<sequence length="168" mass="18399">MPKPNTRMTAMRQRALEAFNDGPVLQDLSGFSTTALWEVARVQLKRGNPYSLAVVLVELHRRCPPVPGGRPIELAYHVSDTPDPVSETARETVSETPVLELEPSPPPRTTADLIGILKAHGWTQARIAHEVGRDQGRVSRALNRGAKLDDEAHDKLVGLVAEVERSSS</sequence>
<name>A0A850RJN4_9GAMM</name>
<dbReference type="RefSeq" id="WP_176978396.1">
    <property type="nucleotide sequence ID" value="NZ_JABZEO010000036.1"/>
</dbReference>
<organism evidence="1 2">
    <name type="scientific">Allochromatium humboldtianum</name>
    <dbReference type="NCBI Taxonomy" id="504901"/>
    <lineage>
        <taxon>Bacteria</taxon>
        <taxon>Pseudomonadati</taxon>
        <taxon>Pseudomonadota</taxon>
        <taxon>Gammaproteobacteria</taxon>
        <taxon>Chromatiales</taxon>
        <taxon>Chromatiaceae</taxon>
        <taxon>Allochromatium</taxon>
    </lineage>
</organism>
<dbReference type="GO" id="GO:0003677">
    <property type="term" value="F:DNA binding"/>
    <property type="evidence" value="ECO:0007669"/>
    <property type="project" value="InterPro"/>
</dbReference>
<reference evidence="1 2" key="1">
    <citation type="submission" date="2020-06" db="EMBL/GenBank/DDBJ databases">
        <title>Whole-genome sequence of Allochromatium humboldtianum DSM 21881, type strain.</title>
        <authorList>
            <person name="Kyndt J.A."/>
            <person name="Meyer T.E."/>
        </authorList>
    </citation>
    <scope>NUCLEOTIDE SEQUENCE [LARGE SCALE GENOMIC DNA]</scope>
    <source>
        <strain evidence="1 2">DSM 21881</strain>
    </source>
</reference>
<dbReference type="Gene3D" id="1.10.260.40">
    <property type="entry name" value="lambda repressor-like DNA-binding domains"/>
    <property type="match status" value="1"/>
</dbReference>
<accession>A0A850RJN4</accession>